<protein>
    <submittedName>
        <fullName evidence="2">Uncharacterized protein</fullName>
    </submittedName>
</protein>
<organism evidence="2 3">
    <name type="scientific">Dothidotthia symphoricarpi CBS 119687</name>
    <dbReference type="NCBI Taxonomy" id="1392245"/>
    <lineage>
        <taxon>Eukaryota</taxon>
        <taxon>Fungi</taxon>
        <taxon>Dikarya</taxon>
        <taxon>Ascomycota</taxon>
        <taxon>Pezizomycotina</taxon>
        <taxon>Dothideomycetes</taxon>
        <taxon>Pleosporomycetidae</taxon>
        <taxon>Pleosporales</taxon>
        <taxon>Dothidotthiaceae</taxon>
        <taxon>Dothidotthia</taxon>
    </lineage>
</organism>
<proteinExistence type="predicted"/>
<accession>A0A6A6ATW9</accession>
<dbReference type="GeneID" id="54412396"/>
<keyword evidence="3" id="KW-1185">Reference proteome</keyword>
<keyword evidence="1" id="KW-1133">Transmembrane helix</keyword>
<gene>
    <name evidence="2" type="ORF">P153DRAFT_402117</name>
</gene>
<dbReference type="EMBL" id="ML977497">
    <property type="protein sequence ID" value="KAF2134405.1"/>
    <property type="molecule type" value="Genomic_DNA"/>
</dbReference>
<keyword evidence="1" id="KW-0472">Membrane</keyword>
<name>A0A6A6ATW9_9PLEO</name>
<dbReference type="AlphaFoldDB" id="A0A6A6ATW9"/>
<dbReference type="Proteomes" id="UP000799771">
    <property type="component" value="Unassembled WGS sequence"/>
</dbReference>
<dbReference type="RefSeq" id="XP_033528792.1">
    <property type="nucleotide sequence ID" value="XM_033671964.1"/>
</dbReference>
<keyword evidence="1" id="KW-0812">Transmembrane</keyword>
<reference evidence="2" key="1">
    <citation type="journal article" date="2020" name="Stud. Mycol.">
        <title>101 Dothideomycetes genomes: a test case for predicting lifestyles and emergence of pathogens.</title>
        <authorList>
            <person name="Haridas S."/>
            <person name="Albert R."/>
            <person name="Binder M."/>
            <person name="Bloem J."/>
            <person name="Labutti K."/>
            <person name="Salamov A."/>
            <person name="Andreopoulos B."/>
            <person name="Baker S."/>
            <person name="Barry K."/>
            <person name="Bills G."/>
            <person name="Bluhm B."/>
            <person name="Cannon C."/>
            <person name="Castanera R."/>
            <person name="Culley D."/>
            <person name="Daum C."/>
            <person name="Ezra D."/>
            <person name="Gonzalez J."/>
            <person name="Henrissat B."/>
            <person name="Kuo A."/>
            <person name="Liang C."/>
            <person name="Lipzen A."/>
            <person name="Lutzoni F."/>
            <person name="Magnuson J."/>
            <person name="Mondo S."/>
            <person name="Nolan M."/>
            <person name="Ohm R."/>
            <person name="Pangilinan J."/>
            <person name="Park H.-J."/>
            <person name="Ramirez L."/>
            <person name="Alfaro M."/>
            <person name="Sun H."/>
            <person name="Tritt A."/>
            <person name="Yoshinaga Y."/>
            <person name="Zwiers L.-H."/>
            <person name="Turgeon B."/>
            <person name="Goodwin S."/>
            <person name="Spatafora J."/>
            <person name="Crous P."/>
            <person name="Grigoriev I."/>
        </authorList>
    </citation>
    <scope>NUCLEOTIDE SEQUENCE</scope>
    <source>
        <strain evidence="2">CBS 119687</strain>
    </source>
</reference>
<evidence type="ECO:0000313" key="3">
    <source>
        <dbReference type="Proteomes" id="UP000799771"/>
    </source>
</evidence>
<sequence length="146" mass="16239">MPVFTTHQAFVFNPTHPTITTTLNTSLNSLLATLLLWAFLYLIYLSLQFGTWLGNKVQKLVVNAFVSPEAYVLSAVTTTSLEERSGEGVVQWRTERVVRIRVLGRLGGEERVLEGSVEVRWKDGDGGLSTGKEARVGKVRCRSKTI</sequence>
<feature type="transmembrane region" description="Helical" evidence="1">
    <location>
        <begin position="27"/>
        <end position="47"/>
    </location>
</feature>
<evidence type="ECO:0000313" key="2">
    <source>
        <dbReference type="EMBL" id="KAF2134405.1"/>
    </source>
</evidence>
<evidence type="ECO:0000256" key="1">
    <source>
        <dbReference type="SAM" id="Phobius"/>
    </source>
</evidence>